<protein>
    <submittedName>
        <fullName evidence="2">Putative kinase</fullName>
    </submittedName>
</protein>
<keyword evidence="1" id="KW-0547">Nucleotide-binding</keyword>
<dbReference type="CDD" id="cd00077">
    <property type="entry name" value="HDc"/>
    <property type="match status" value="1"/>
</dbReference>
<keyword evidence="3" id="KW-1185">Reference proteome</keyword>
<dbReference type="Pfam" id="PF13671">
    <property type="entry name" value="AAA_33"/>
    <property type="match status" value="1"/>
</dbReference>
<keyword evidence="2" id="KW-0418">Kinase</keyword>
<dbReference type="SUPFAM" id="SSF109604">
    <property type="entry name" value="HD-domain/PDEase-like"/>
    <property type="match status" value="1"/>
</dbReference>
<evidence type="ECO:0000313" key="2">
    <source>
        <dbReference type="EMBL" id="MBA8956013.1"/>
    </source>
</evidence>
<dbReference type="InterPro" id="IPR027417">
    <property type="entry name" value="P-loop_NTPase"/>
</dbReference>
<dbReference type="InterPro" id="IPR050124">
    <property type="entry name" value="tRNA_CCA-adding_enzyme"/>
</dbReference>
<dbReference type="Proteomes" id="UP000572680">
    <property type="component" value="Unassembled WGS sequence"/>
</dbReference>
<dbReference type="PANTHER" id="PTHR47545:SF1">
    <property type="entry name" value="MULTIFUNCTIONAL CCA PROTEIN"/>
    <property type="match status" value="1"/>
</dbReference>
<gene>
    <name evidence="2" type="ORF">HNR61_007695</name>
</gene>
<reference evidence="2 3" key="1">
    <citation type="submission" date="2020-08" db="EMBL/GenBank/DDBJ databases">
        <title>Genomic Encyclopedia of Type Strains, Phase IV (KMG-IV): sequencing the most valuable type-strain genomes for metagenomic binning, comparative biology and taxonomic classification.</title>
        <authorList>
            <person name="Goeker M."/>
        </authorList>
    </citation>
    <scope>NUCLEOTIDE SEQUENCE [LARGE SCALE GENOMIC DNA]</scope>
    <source>
        <strain evidence="2 3">DSM 44197</strain>
    </source>
</reference>
<dbReference type="GO" id="GO:0016301">
    <property type="term" value="F:kinase activity"/>
    <property type="evidence" value="ECO:0007669"/>
    <property type="project" value="UniProtKB-KW"/>
</dbReference>
<proteinExistence type="predicted"/>
<dbReference type="PANTHER" id="PTHR47545">
    <property type="entry name" value="MULTIFUNCTIONAL CCA PROTEIN"/>
    <property type="match status" value="1"/>
</dbReference>
<organism evidence="2 3">
    <name type="scientific">Actinomadura namibiensis</name>
    <dbReference type="NCBI Taxonomy" id="182080"/>
    <lineage>
        <taxon>Bacteria</taxon>
        <taxon>Bacillati</taxon>
        <taxon>Actinomycetota</taxon>
        <taxon>Actinomycetes</taxon>
        <taxon>Streptosporangiales</taxon>
        <taxon>Thermomonosporaceae</taxon>
        <taxon>Actinomadura</taxon>
    </lineage>
</organism>
<comment type="caution">
    <text evidence="2">The sequence shown here is derived from an EMBL/GenBank/DDBJ whole genome shotgun (WGS) entry which is preliminary data.</text>
</comment>
<dbReference type="SUPFAM" id="SSF52540">
    <property type="entry name" value="P-loop containing nucleoside triphosphate hydrolases"/>
    <property type="match status" value="1"/>
</dbReference>
<evidence type="ECO:0000313" key="3">
    <source>
        <dbReference type="Proteomes" id="UP000572680"/>
    </source>
</evidence>
<dbReference type="Gene3D" id="1.10.3090.10">
    <property type="entry name" value="cca-adding enzyme, domain 2"/>
    <property type="match status" value="1"/>
</dbReference>
<name>A0A7W3LXB1_ACTNM</name>
<dbReference type="AlphaFoldDB" id="A0A7W3LXB1"/>
<dbReference type="GO" id="GO:0000166">
    <property type="term" value="F:nucleotide binding"/>
    <property type="evidence" value="ECO:0007669"/>
    <property type="project" value="UniProtKB-KW"/>
</dbReference>
<dbReference type="InterPro" id="IPR003607">
    <property type="entry name" value="HD/PDEase_dom"/>
</dbReference>
<evidence type="ECO:0000256" key="1">
    <source>
        <dbReference type="ARBA" id="ARBA00022741"/>
    </source>
</evidence>
<sequence length="379" mass="42975">MAETAVSVFERLCPAPPDWRVPWPEIEAMFSWVRRLEGVGQDAVHHAEGDVLTHTRMACEALAGLPEWRARPADERVRLFTTVLMHDIAKPDCTRIDDDGRITAPGHSRRGDLMVRRVLWEMGAPTAWREHVAALVRHHQVPFWALERPDLQPIAFRVSLLARNDDLVTLAKADVLGRICGDLDEVLENIELYREYCAEQDCLDAPRRFPSDHARFWYFRKPGRDPDYAAYDDTRLTVTVLSGLPGVGKDHWIAAHRPDLPVVSLDRLRAEMGVPPGGDQRPVAAAAYERARELLRARESFVWNATNVSRQLREQCTGLVADYHGRVEIVALEAPPPVLHARNRARPSPVPEAVIHRLVGRWEHPDPTEGHRVDWITTG</sequence>
<keyword evidence="2" id="KW-0808">Transferase</keyword>
<dbReference type="Gene3D" id="3.40.50.300">
    <property type="entry name" value="P-loop containing nucleotide triphosphate hydrolases"/>
    <property type="match status" value="1"/>
</dbReference>
<dbReference type="EMBL" id="JACJIA010000014">
    <property type="protein sequence ID" value="MBA8956013.1"/>
    <property type="molecule type" value="Genomic_DNA"/>
</dbReference>
<dbReference type="RefSeq" id="WP_182847968.1">
    <property type="nucleotide sequence ID" value="NZ_BAAALP010000080.1"/>
</dbReference>
<accession>A0A7W3LXB1</accession>